<keyword evidence="6" id="KW-0186">Copper</keyword>
<keyword evidence="6" id="KW-0813">Transport</keyword>
<keyword evidence="6" id="KW-0187">Copper transport</keyword>
<feature type="region of interest" description="Disordered" evidence="7">
    <location>
        <begin position="90"/>
        <end position="117"/>
    </location>
</feature>
<feature type="transmembrane region" description="Helical" evidence="6">
    <location>
        <begin position="172"/>
        <end position="190"/>
    </location>
</feature>
<comment type="caution">
    <text evidence="8">The sequence shown here is derived from an EMBL/GenBank/DDBJ whole genome shotgun (WGS) entry which is preliminary data.</text>
</comment>
<dbReference type="InterPro" id="IPR007274">
    <property type="entry name" value="Cop_transporter"/>
</dbReference>
<dbReference type="GO" id="GO:0016020">
    <property type="term" value="C:membrane"/>
    <property type="evidence" value="ECO:0007669"/>
    <property type="project" value="UniProtKB-SubCell"/>
</dbReference>
<evidence type="ECO:0000256" key="5">
    <source>
        <dbReference type="ARBA" id="ARBA00023136"/>
    </source>
</evidence>
<comment type="similarity">
    <text evidence="2 6">Belongs to the copper transporter (Ctr) (TC 1.A.56) family. SLC31A subfamily.</text>
</comment>
<evidence type="ECO:0000256" key="1">
    <source>
        <dbReference type="ARBA" id="ARBA00004141"/>
    </source>
</evidence>
<feature type="transmembrane region" description="Helical" evidence="6">
    <location>
        <begin position="49"/>
        <end position="69"/>
    </location>
</feature>
<evidence type="ECO:0000313" key="9">
    <source>
        <dbReference type="Proteomes" id="UP000298493"/>
    </source>
</evidence>
<dbReference type="STRING" id="86259.A0A4Z1NKI6"/>
<keyword evidence="4 6" id="KW-1133">Transmembrane helix</keyword>
<dbReference type="EMBL" id="SNSC02000029">
    <property type="protein sequence ID" value="TID13112.1"/>
    <property type="molecule type" value="Genomic_DNA"/>
</dbReference>
<evidence type="ECO:0000256" key="4">
    <source>
        <dbReference type="ARBA" id="ARBA00022989"/>
    </source>
</evidence>
<dbReference type="GO" id="GO:0005375">
    <property type="term" value="F:copper ion transmembrane transporter activity"/>
    <property type="evidence" value="ECO:0007669"/>
    <property type="project" value="UniProtKB-UniRule"/>
</dbReference>
<evidence type="ECO:0000256" key="3">
    <source>
        <dbReference type="ARBA" id="ARBA00022692"/>
    </source>
</evidence>
<organism evidence="8 9">
    <name type="scientific">Venturia nashicola</name>
    <dbReference type="NCBI Taxonomy" id="86259"/>
    <lineage>
        <taxon>Eukaryota</taxon>
        <taxon>Fungi</taxon>
        <taxon>Dikarya</taxon>
        <taxon>Ascomycota</taxon>
        <taxon>Pezizomycotina</taxon>
        <taxon>Dothideomycetes</taxon>
        <taxon>Pleosporomycetidae</taxon>
        <taxon>Venturiales</taxon>
        <taxon>Venturiaceae</taxon>
        <taxon>Venturia</taxon>
    </lineage>
</organism>
<evidence type="ECO:0000256" key="7">
    <source>
        <dbReference type="SAM" id="MobiDB-lite"/>
    </source>
</evidence>
<sequence>MSMSKPMSSVTTTSTAASATSTGMVMDHSGMDHSSMSMGGAKACKISMTWNWFTIDSCVVLMVILLEALRRSSKEYDALILREHMSKSQQSQSNTSVVTNDGTETEPTNNNSSDREKKGSTAALLRRFSQPNATAASFRPNLLQQGIRAFLHMLQFALAYFIMLMAMYYNGYIIISIFIGAYIGAFIFSWQSIGIVRTDNGIDANETTYCCG</sequence>
<evidence type="ECO:0000256" key="6">
    <source>
        <dbReference type="RuleBase" id="RU367022"/>
    </source>
</evidence>
<keyword evidence="5 6" id="KW-0472">Membrane</keyword>
<evidence type="ECO:0000313" key="8">
    <source>
        <dbReference type="EMBL" id="TID13112.1"/>
    </source>
</evidence>
<feature type="compositionally biased region" description="Low complexity" evidence="7">
    <location>
        <begin position="90"/>
        <end position="100"/>
    </location>
</feature>
<reference evidence="8 9" key="1">
    <citation type="submission" date="2019-04" db="EMBL/GenBank/DDBJ databases">
        <title>High contiguity whole genome sequence and gene annotation resource for two Venturia nashicola isolates.</title>
        <authorList>
            <person name="Prokchorchik M."/>
            <person name="Won K."/>
            <person name="Lee Y."/>
            <person name="Choi E.D."/>
            <person name="Segonzac C."/>
            <person name="Sohn K.H."/>
        </authorList>
    </citation>
    <scope>NUCLEOTIDE SEQUENCE [LARGE SCALE GENOMIC DNA]</scope>
    <source>
        <strain evidence="8 9">PRI2</strain>
    </source>
</reference>
<name>A0A4Z1NKI6_9PEZI</name>
<accession>A0A4Z1NKI6</accession>
<evidence type="ECO:0000256" key="2">
    <source>
        <dbReference type="ARBA" id="ARBA00006921"/>
    </source>
</evidence>
<keyword evidence="9" id="KW-1185">Reference proteome</keyword>
<keyword evidence="3 6" id="KW-0812">Transmembrane</keyword>
<dbReference type="PANTHER" id="PTHR12483:SF73">
    <property type="entry name" value="COPPER TRANSPORT PROTEIN CTR3"/>
    <property type="match status" value="1"/>
</dbReference>
<dbReference type="Proteomes" id="UP000298493">
    <property type="component" value="Unassembled WGS sequence"/>
</dbReference>
<feature type="compositionally biased region" description="Polar residues" evidence="7">
    <location>
        <begin position="101"/>
        <end position="112"/>
    </location>
</feature>
<dbReference type="Pfam" id="PF04145">
    <property type="entry name" value="Ctr"/>
    <property type="match status" value="1"/>
</dbReference>
<keyword evidence="6" id="KW-0406">Ion transport</keyword>
<protein>
    <recommendedName>
        <fullName evidence="6">Copper transport protein</fullName>
    </recommendedName>
</protein>
<dbReference type="PANTHER" id="PTHR12483">
    <property type="entry name" value="SOLUTE CARRIER FAMILY 31 COPPER TRANSPORTERS"/>
    <property type="match status" value="1"/>
</dbReference>
<proteinExistence type="inferred from homology"/>
<dbReference type="AlphaFoldDB" id="A0A4Z1NKI6"/>
<feature type="transmembrane region" description="Helical" evidence="6">
    <location>
        <begin position="149"/>
        <end position="166"/>
    </location>
</feature>
<comment type="subcellular location">
    <subcellularLocation>
        <location evidence="1 6">Membrane</location>
        <topology evidence="1 6">Multi-pass membrane protein</topology>
    </subcellularLocation>
</comment>
<gene>
    <name evidence="8" type="ORF">E6O75_ATG10061</name>
</gene>